<reference evidence="14 15" key="1">
    <citation type="submission" date="2016-10" db="EMBL/GenBank/DDBJ databases">
        <authorList>
            <person name="de Groot N.N."/>
        </authorList>
    </citation>
    <scope>NUCLEOTIDE SEQUENCE [LARGE SCALE GENOMIC DNA]</scope>
    <source>
        <strain evidence="14 15">DSM 44215</strain>
    </source>
</reference>
<evidence type="ECO:0000313" key="7">
    <source>
        <dbReference type="EMBL" id="SDT87142.1"/>
    </source>
</evidence>
<dbReference type="EMBL" id="FNLM01000029">
    <property type="protein sequence ID" value="SDT90985.1"/>
    <property type="molecule type" value="Genomic_DNA"/>
</dbReference>
<dbReference type="EMBL" id="FNLM01000008">
    <property type="protein sequence ID" value="SDT84300.1"/>
    <property type="molecule type" value="Genomic_DNA"/>
</dbReference>
<evidence type="ECO:0000313" key="4">
    <source>
        <dbReference type="EMBL" id="SDT84385.1"/>
    </source>
</evidence>
<dbReference type="EMBL" id="FNLM01000008">
    <property type="protein sequence ID" value="SDT84385.1"/>
    <property type="molecule type" value="Genomic_DNA"/>
</dbReference>
<accession>A0A1H2EMB2</accession>
<dbReference type="AlphaFoldDB" id="A0A1H2EMB2"/>
<dbReference type="EMBL" id="FNLM01000024">
    <property type="protein sequence ID" value="SDT87142.1"/>
    <property type="molecule type" value="Genomic_DNA"/>
</dbReference>
<dbReference type="EMBL" id="FNLM01000018">
    <property type="protein sequence ID" value="SDT85231.1"/>
    <property type="molecule type" value="Genomic_DNA"/>
</dbReference>
<evidence type="ECO:0000313" key="12">
    <source>
        <dbReference type="EMBL" id="SDT91147.1"/>
    </source>
</evidence>
<protein>
    <submittedName>
        <fullName evidence="14">Uncharacterized protein</fullName>
    </submittedName>
</protein>
<evidence type="ECO:0000313" key="8">
    <source>
        <dbReference type="EMBL" id="SDT87727.1"/>
    </source>
</evidence>
<evidence type="ECO:0000313" key="9">
    <source>
        <dbReference type="EMBL" id="SDT90714.1"/>
    </source>
</evidence>
<sequence length="62" mass="7254">MPSDLEPMTGIEPAYSAWEAVFRGMLMVGLLSRLSEYLQVTEVFTSLSRQRIDWGKRKYKRK</sequence>
<dbReference type="EMBL" id="FNLM01000008">
    <property type="protein sequence ID" value="SDT84397.1"/>
    <property type="molecule type" value="Genomic_DNA"/>
</dbReference>
<dbReference type="EMBL" id="FNLM01000033">
    <property type="protein sequence ID" value="SDT95898.1"/>
    <property type="molecule type" value="Genomic_DNA"/>
</dbReference>
<evidence type="ECO:0000313" key="11">
    <source>
        <dbReference type="EMBL" id="SDT90985.1"/>
    </source>
</evidence>
<evidence type="ECO:0000313" key="6">
    <source>
        <dbReference type="EMBL" id="SDT85231.1"/>
    </source>
</evidence>
<evidence type="ECO:0000313" key="13">
    <source>
        <dbReference type="EMBL" id="SDT95864.1"/>
    </source>
</evidence>
<evidence type="ECO:0000313" key="5">
    <source>
        <dbReference type="EMBL" id="SDT84397.1"/>
    </source>
</evidence>
<evidence type="ECO:0000313" key="14">
    <source>
        <dbReference type="EMBL" id="SDT95898.1"/>
    </source>
</evidence>
<evidence type="ECO:0000313" key="2">
    <source>
        <dbReference type="EMBL" id="SDT84088.1"/>
    </source>
</evidence>
<gene>
    <name evidence="1" type="ORF">SAMN04488548_10613</name>
    <name evidence="2" type="ORF">SAMN04488548_10614</name>
    <name evidence="4" type="ORF">SAMN04488548_10834</name>
    <name evidence="5" type="ORF">SAMN04488548_10838</name>
    <name evidence="3" type="ORF">SAMN04488548_1087</name>
    <name evidence="6" type="ORF">SAMN04488548_1184</name>
    <name evidence="7" type="ORF">SAMN04488548_12425</name>
    <name evidence="8" type="ORF">SAMN04488548_12522</name>
    <name evidence="9" type="ORF">SAMN04488548_12911</name>
    <name evidence="10" type="ORF">SAMN04488548_12920</name>
    <name evidence="11" type="ORF">SAMN04488548_12931</name>
    <name evidence="12" type="ORF">SAMN04488548_12942</name>
    <name evidence="13" type="ORF">SAMN04488548_13326</name>
    <name evidence="14" type="ORF">SAMN04488548_13328</name>
</gene>
<dbReference type="EMBL" id="FNLM01000033">
    <property type="protein sequence ID" value="SDT95864.1"/>
    <property type="molecule type" value="Genomic_DNA"/>
</dbReference>
<dbReference type="EMBL" id="FNLM01000025">
    <property type="protein sequence ID" value="SDT87727.1"/>
    <property type="molecule type" value="Genomic_DNA"/>
</dbReference>
<dbReference type="EMBL" id="FNLM01000029">
    <property type="protein sequence ID" value="SDT91147.1"/>
    <property type="molecule type" value="Genomic_DNA"/>
</dbReference>
<evidence type="ECO:0000313" key="1">
    <source>
        <dbReference type="EMBL" id="SDT84086.1"/>
    </source>
</evidence>
<evidence type="ECO:0000313" key="3">
    <source>
        <dbReference type="EMBL" id="SDT84300.1"/>
    </source>
</evidence>
<organism evidence="14 15">
    <name type="scientific">Gordonia westfalica</name>
    <dbReference type="NCBI Taxonomy" id="158898"/>
    <lineage>
        <taxon>Bacteria</taxon>
        <taxon>Bacillati</taxon>
        <taxon>Actinomycetota</taxon>
        <taxon>Actinomycetes</taxon>
        <taxon>Mycobacteriales</taxon>
        <taxon>Gordoniaceae</taxon>
        <taxon>Gordonia</taxon>
    </lineage>
</organism>
<evidence type="ECO:0000313" key="10">
    <source>
        <dbReference type="EMBL" id="SDT90833.1"/>
    </source>
</evidence>
<evidence type="ECO:0000313" key="15">
    <source>
        <dbReference type="Proteomes" id="UP000183180"/>
    </source>
</evidence>
<dbReference type="EMBL" id="FNLM01000029">
    <property type="protein sequence ID" value="SDT90833.1"/>
    <property type="molecule type" value="Genomic_DNA"/>
</dbReference>
<proteinExistence type="predicted"/>
<dbReference type="EMBL" id="FNLM01000006">
    <property type="protein sequence ID" value="SDT84088.1"/>
    <property type="molecule type" value="Genomic_DNA"/>
</dbReference>
<dbReference type="Proteomes" id="UP000183180">
    <property type="component" value="Unassembled WGS sequence"/>
</dbReference>
<dbReference type="EMBL" id="FNLM01000006">
    <property type="protein sequence ID" value="SDT84086.1"/>
    <property type="molecule type" value="Genomic_DNA"/>
</dbReference>
<dbReference type="EMBL" id="FNLM01000029">
    <property type="protein sequence ID" value="SDT90714.1"/>
    <property type="molecule type" value="Genomic_DNA"/>
</dbReference>
<name>A0A1H2EMB2_9ACTN</name>